<sequence length="319" mass="33285">MKSTLLTTAAALAALTSASPISRRADGPTDGEILNYALTLEHLESTFYSDALAKYTAADFSSANFTQETYERVKTIAADEAAHVSFLTAGLKAAGATPVEACTYDFGYTDVASFLATASVLEGVGVSAYLGAAADIMSKTYLTAAGSILTVEARHAAYIRNSISEAPFPAPFDNPLGYNEVYTLAAQFIKSCPESNPKLPVKAFPVLSAKPADTGKMGIYGGDEIVVSTPGYAIEGEVYAAFVTVTGPVFVDVKAVEGGFEVMVPKEGVTGQSYLVLTSCNTAATDDTIVAGPAIVEVMAAAMSQVKKPNLIFDLCQII</sequence>
<keyword evidence="3" id="KW-1185">Reference proteome</keyword>
<dbReference type="Gene3D" id="1.20.1260.10">
    <property type="match status" value="1"/>
</dbReference>
<dbReference type="AlphaFoldDB" id="N4WHN5"/>
<dbReference type="InterPro" id="IPR009078">
    <property type="entry name" value="Ferritin-like_SF"/>
</dbReference>
<evidence type="ECO:0000256" key="1">
    <source>
        <dbReference type="SAM" id="SignalP"/>
    </source>
</evidence>
<reference evidence="2 3" key="1">
    <citation type="journal article" date="2012" name="PLoS Pathog.">
        <title>Diverse lifestyles and strategies of plant pathogenesis encoded in the genomes of eighteen Dothideomycetes fungi.</title>
        <authorList>
            <person name="Ohm R.A."/>
            <person name="Feau N."/>
            <person name="Henrissat B."/>
            <person name="Schoch C.L."/>
            <person name="Horwitz B.A."/>
            <person name="Barry K.W."/>
            <person name="Condon B.J."/>
            <person name="Copeland A.C."/>
            <person name="Dhillon B."/>
            <person name="Glaser F."/>
            <person name="Hesse C.N."/>
            <person name="Kosti I."/>
            <person name="LaButti K."/>
            <person name="Lindquist E.A."/>
            <person name="Lucas S."/>
            <person name="Salamov A.A."/>
            <person name="Bradshaw R.E."/>
            <person name="Ciuffetti L."/>
            <person name="Hamelin R.C."/>
            <person name="Kema G.H.J."/>
            <person name="Lawrence C."/>
            <person name="Scott J.A."/>
            <person name="Spatafora J.W."/>
            <person name="Turgeon B.G."/>
            <person name="de Wit P.J.G.M."/>
            <person name="Zhong S."/>
            <person name="Goodwin S.B."/>
            <person name="Grigoriev I.V."/>
        </authorList>
    </citation>
    <scope>NUCLEOTIDE SEQUENCE [LARGE SCALE GENOMIC DNA]</scope>
    <source>
        <strain evidence="3">C4 / ATCC 48331 / race T</strain>
    </source>
</reference>
<dbReference type="OrthoDB" id="1001765at2759"/>
<organism evidence="2 3">
    <name type="scientific">Cochliobolus heterostrophus (strain C4 / ATCC 48331 / race T)</name>
    <name type="common">Southern corn leaf blight fungus</name>
    <name type="synonym">Bipolaris maydis</name>
    <dbReference type="NCBI Taxonomy" id="665024"/>
    <lineage>
        <taxon>Eukaryota</taxon>
        <taxon>Fungi</taxon>
        <taxon>Dikarya</taxon>
        <taxon>Ascomycota</taxon>
        <taxon>Pezizomycotina</taxon>
        <taxon>Dothideomycetes</taxon>
        <taxon>Pleosporomycetidae</taxon>
        <taxon>Pleosporales</taxon>
        <taxon>Pleosporineae</taxon>
        <taxon>Pleosporaceae</taxon>
        <taxon>Bipolaris</taxon>
    </lineage>
</organism>
<accession>N4WHN5</accession>
<dbReference type="Proteomes" id="UP000012338">
    <property type="component" value="Unassembled WGS sequence"/>
</dbReference>
<dbReference type="EMBL" id="KB733481">
    <property type="protein sequence ID" value="ENH99843.1"/>
    <property type="molecule type" value="Genomic_DNA"/>
</dbReference>
<dbReference type="HOGENOM" id="CLU_029630_0_0_1"/>
<evidence type="ECO:0000313" key="3">
    <source>
        <dbReference type="Proteomes" id="UP000012338"/>
    </source>
</evidence>
<dbReference type="GeneID" id="25845166"/>
<dbReference type="Pfam" id="PF13668">
    <property type="entry name" value="Ferritin_2"/>
    <property type="match status" value="1"/>
</dbReference>
<feature type="chain" id="PRO_5004123391" evidence="1">
    <location>
        <begin position="19"/>
        <end position="319"/>
    </location>
</feature>
<dbReference type="PANTHER" id="PTHR31694:SF26">
    <property type="entry name" value="OS05G0151100 PROTEIN"/>
    <property type="match status" value="1"/>
</dbReference>
<dbReference type="RefSeq" id="XP_014073702.1">
    <property type="nucleotide sequence ID" value="XM_014218227.1"/>
</dbReference>
<feature type="signal peptide" evidence="1">
    <location>
        <begin position="1"/>
        <end position="18"/>
    </location>
</feature>
<dbReference type="PANTHER" id="PTHR31694">
    <property type="entry name" value="DESICCATION-LIKE PROTEIN"/>
    <property type="match status" value="1"/>
</dbReference>
<dbReference type="CDD" id="cd00657">
    <property type="entry name" value="Ferritin_like"/>
    <property type="match status" value="1"/>
</dbReference>
<keyword evidence="1" id="KW-0732">Signal</keyword>
<dbReference type="SUPFAM" id="SSF47240">
    <property type="entry name" value="Ferritin-like"/>
    <property type="match status" value="1"/>
</dbReference>
<evidence type="ECO:0000313" key="2">
    <source>
        <dbReference type="EMBL" id="ENH99843.1"/>
    </source>
</evidence>
<reference evidence="3" key="2">
    <citation type="journal article" date="2013" name="PLoS Genet.">
        <title>Comparative genome structure, secondary metabolite, and effector coding capacity across Cochliobolus pathogens.</title>
        <authorList>
            <person name="Condon B.J."/>
            <person name="Leng Y."/>
            <person name="Wu D."/>
            <person name="Bushley K.E."/>
            <person name="Ohm R.A."/>
            <person name="Otillar R."/>
            <person name="Martin J."/>
            <person name="Schackwitz W."/>
            <person name="Grimwood J."/>
            <person name="MohdZainudin N."/>
            <person name="Xue C."/>
            <person name="Wang R."/>
            <person name="Manning V.A."/>
            <person name="Dhillon B."/>
            <person name="Tu Z.J."/>
            <person name="Steffenson B.J."/>
            <person name="Salamov A."/>
            <person name="Sun H."/>
            <person name="Lowry S."/>
            <person name="LaButti K."/>
            <person name="Han J."/>
            <person name="Copeland A."/>
            <person name="Lindquist E."/>
            <person name="Barry K."/>
            <person name="Schmutz J."/>
            <person name="Baker S.E."/>
            <person name="Ciuffetti L.M."/>
            <person name="Grigoriev I.V."/>
            <person name="Zhong S."/>
            <person name="Turgeon B.G."/>
        </authorList>
    </citation>
    <scope>NUCLEOTIDE SEQUENCE [LARGE SCALE GENOMIC DNA]</scope>
    <source>
        <strain evidence="3">C4 / ATCC 48331 / race T</strain>
    </source>
</reference>
<gene>
    <name evidence="2" type="ORF">COCC4DRAFT_44958</name>
</gene>
<dbReference type="InterPro" id="IPR012347">
    <property type="entry name" value="Ferritin-like"/>
</dbReference>
<dbReference type="InterPro" id="IPR052965">
    <property type="entry name" value="Pigment-catalase-like"/>
</dbReference>
<name>N4WHN5_COCH4</name>
<proteinExistence type="predicted"/>
<protein>
    <submittedName>
        <fullName evidence="2">Uncharacterized protein</fullName>
    </submittedName>
</protein>